<dbReference type="OrthoDB" id="2801433at2759"/>
<sequence>MQAPLSSTSTYLLPTLPANTRTCIHDLFDVLPFDNIENLQEVLNPDSRPASVFSYLSLSILSALFPITTKASSLAVSLRSRSLSSSSSDLDTSIVIMSNNNVASVVQSSTKHAPILTPWKISPTIAHSWENTYPGFQDTIISDWYYNDVDTYDAMSWKDFLSAFHSRFLPKGWESSILTQLLCSRQREDKSFQDWVLSIEKLNTILRGSPSRLDDAHLRAQISANICAPDLDNVADEIVVLSQAGKVEYKRNQVRMGSEMQ</sequence>
<dbReference type="RefSeq" id="XP_027616141.1">
    <property type="nucleotide sequence ID" value="XM_027760340.1"/>
</dbReference>
<comment type="caution">
    <text evidence="1">The sequence shown here is derived from an EMBL/GenBank/DDBJ whole genome shotgun (WGS) entry which is preliminary data.</text>
</comment>
<dbReference type="GeneID" id="38782145"/>
<dbReference type="AlphaFoldDB" id="A0A401GSM1"/>
<dbReference type="InParanoid" id="A0A401GSM1"/>
<evidence type="ECO:0008006" key="3">
    <source>
        <dbReference type="Google" id="ProtNLM"/>
    </source>
</evidence>
<keyword evidence="2" id="KW-1185">Reference proteome</keyword>
<dbReference type="Proteomes" id="UP000287166">
    <property type="component" value="Unassembled WGS sequence"/>
</dbReference>
<name>A0A401GSM1_9APHY</name>
<reference evidence="1 2" key="1">
    <citation type="journal article" date="2018" name="Sci. Rep.">
        <title>Genome sequence of the cauliflower mushroom Sparassis crispa (Hanabiratake) and its association with beneficial usage.</title>
        <authorList>
            <person name="Kiyama R."/>
            <person name="Furutani Y."/>
            <person name="Kawaguchi K."/>
            <person name="Nakanishi T."/>
        </authorList>
    </citation>
    <scope>NUCLEOTIDE SEQUENCE [LARGE SCALE GENOMIC DNA]</scope>
</reference>
<protein>
    <recommendedName>
        <fullName evidence="3">Retrotransposon gag domain-containing protein</fullName>
    </recommendedName>
</protein>
<proteinExistence type="predicted"/>
<dbReference type="STRING" id="139825.A0A401GSM1"/>
<evidence type="ECO:0000313" key="1">
    <source>
        <dbReference type="EMBL" id="GBE85228.1"/>
    </source>
</evidence>
<dbReference type="EMBL" id="BFAD01000007">
    <property type="protein sequence ID" value="GBE85228.1"/>
    <property type="molecule type" value="Genomic_DNA"/>
</dbReference>
<evidence type="ECO:0000313" key="2">
    <source>
        <dbReference type="Proteomes" id="UP000287166"/>
    </source>
</evidence>
<accession>A0A401GSM1</accession>
<organism evidence="1 2">
    <name type="scientific">Sparassis crispa</name>
    <dbReference type="NCBI Taxonomy" id="139825"/>
    <lineage>
        <taxon>Eukaryota</taxon>
        <taxon>Fungi</taxon>
        <taxon>Dikarya</taxon>
        <taxon>Basidiomycota</taxon>
        <taxon>Agaricomycotina</taxon>
        <taxon>Agaricomycetes</taxon>
        <taxon>Polyporales</taxon>
        <taxon>Sparassidaceae</taxon>
        <taxon>Sparassis</taxon>
    </lineage>
</organism>
<gene>
    <name evidence="1" type="ORF">SCP_0704140</name>
</gene>